<organism evidence="1 2">
    <name type="scientific">Dactylosporangium fulvum</name>
    <dbReference type="NCBI Taxonomy" id="53359"/>
    <lineage>
        <taxon>Bacteria</taxon>
        <taxon>Bacillati</taxon>
        <taxon>Actinomycetota</taxon>
        <taxon>Actinomycetes</taxon>
        <taxon>Micromonosporales</taxon>
        <taxon>Micromonosporaceae</taxon>
        <taxon>Dactylosporangium</taxon>
    </lineage>
</organism>
<reference evidence="1" key="2">
    <citation type="submission" date="2022-09" db="EMBL/GenBank/DDBJ databases">
        <title>Biosynthetic gene clusters of Dactylosporangioum fulvum.</title>
        <authorList>
            <person name="Caradec T."/>
        </authorList>
    </citation>
    <scope>NUCLEOTIDE SEQUENCE</scope>
    <source>
        <strain evidence="1">NRRL B-16292</strain>
    </source>
</reference>
<dbReference type="RefSeq" id="WP_259864212.1">
    <property type="nucleotide sequence ID" value="NZ_BAAAST010000130.1"/>
</dbReference>
<proteinExistence type="predicted"/>
<reference evidence="1" key="1">
    <citation type="submission" date="2021-04" db="EMBL/GenBank/DDBJ databases">
        <authorList>
            <person name="Hartkoorn R.C."/>
            <person name="Beaudoing E."/>
            <person name="Hot D."/>
        </authorList>
    </citation>
    <scope>NUCLEOTIDE SEQUENCE</scope>
    <source>
        <strain evidence="1">NRRL B-16292</strain>
    </source>
</reference>
<evidence type="ECO:0000313" key="1">
    <source>
        <dbReference type="EMBL" id="UWP85867.1"/>
    </source>
</evidence>
<keyword evidence="2" id="KW-1185">Reference proteome</keyword>
<evidence type="ECO:0000313" key="2">
    <source>
        <dbReference type="Proteomes" id="UP001059617"/>
    </source>
</evidence>
<dbReference type="EMBL" id="CP073720">
    <property type="protein sequence ID" value="UWP85867.1"/>
    <property type="molecule type" value="Genomic_DNA"/>
</dbReference>
<sequence>MPNTLLQAMPYPAASAAADVPADLQALGVAVEKRLVMVFASSAARTSAFAAAGISATEGMLCWLQATKAFERHDGTAWQRLDWNTSWGVIGGQSYPGSGNLAIGIISEGYTNMSSGAVTTVAGRRYRINWSCVVQIGVAGSSAVVTVRDGTSTGAPPIATPAASPIPAVSGSWTAQGFATYEPGSTGAHTFGLTGLCSPSGAVNFIRGAQAYVEVVDIGPSGKVPAQ</sequence>
<gene>
    <name evidence="1" type="ORF">Dfulv_17110</name>
</gene>
<evidence type="ECO:0008006" key="3">
    <source>
        <dbReference type="Google" id="ProtNLM"/>
    </source>
</evidence>
<protein>
    <recommendedName>
        <fullName evidence="3">Minor tail protein</fullName>
    </recommendedName>
</protein>
<accession>A0ABY5W6Z6</accession>
<name>A0ABY5W6Z6_9ACTN</name>
<dbReference type="Proteomes" id="UP001059617">
    <property type="component" value="Chromosome"/>
</dbReference>